<dbReference type="Proteomes" id="UP000678393">
    <property type="component" value="Unassembled WGS sequence"/>
</dbReference>
<protein>
    <submittedName>
        <fullName evidence="1">Uncharacterized protein</fullName>
    </submittedName>
</protein>
<gene>
    <name evidence="1" type="ORF">CUNI_LOCUS11547</name>
</gene>
<evidence type="ECO:0000313" key="2">
    <source>
        <dbReference type="Proteomes" id="UP000678393"/>
    </source>
</evidence>
<dbReference type="EMBL" id="CAJHNH020002223">
    <property type="protein sequence ID" value="CAG5125989.1"/>
    <property type="molecule type" value="Genomic_DNA"/>
</dbReference>
<reference evidence="1" key="1">
    <citation type="submission" date="2021-04" db="EMBL/GenBank/DDBJ databases">
        <authorList>
            <consortium name="Molecular Ecology Group"/>
        </authorList>
    </citation>
    <scope>NUCLEOTIDE SEQUENCE</scope>
</reference>
<dbReference type="AlphaFoldDB" id="A0A8S3Z9X8"/>
<accession>A0A8S3Z9X8</accession>
<comment type="caution">
    <text evidence="1">The sequence shown here is derived from an EMBL/GenBank/DDBJ whole genome shotgun (WGS) entry which is preliminary data.</text>
</comment>
<evidence type="ECO:0000313" key="1">
    <source>
        <dbReference type="EMBL" id="CAG5125989.1"/>
    </source>
</evidence>
<proteinExistence type="predicted"/>
<organism evidence="1 2">
    <name type="scientific">Candidula unifasciata</name>
    <dbReference type="NCBI Taxonomy" id="100452"/>
    <lineage>
        <taxon>Eukaryota</taxon>
        <taxon>Metazoa</taxon>
        <taxon>Spiralia</taxon>
        <taxon>Lophotrochozoa</taxon>
        <taxon>Mollusca</taxon>
        <taxon>Gastropoda</taxon>
        <taxon>Heterobranchia</taxon>
        <taxon>Euthyneura</taxon>
        <taxon>Panpulmonata</taxon>
        <taxon>Eupulmonata</taxon>
        <taxon>Stylommatophora</taxon>
        <taxon>Helicina</taxon>
        <taxon>Helicoidea</taxon>
        <taxon>Geomitridae</taxon>
        <taxon>Candidula</taxon>
    </lineage>
</organism>
<keyword evidence="2" id="KW-1185">Reference proteome</keyword>
<sequence>MALTPDDSVSIASAPDDAAIDTCSCIICKEAYEIIDADAKAAKKMWRSERNKQLRNYFKNGSWDHGEVTQEDYQSLYIELEMEEKELDKRGKLLNLRLRLSDARLNWDPMPRRPRGSA</sequence>
<name>A0A8S3Z9X8_9EUPU</name>